<comment type="subcellular location">
    <subcellularLocation>
        <location evidence="1">Cell membrane</location>
        <topology evidence="1">Multi-pass membrane protein</topology>
    </subcellularLocation>
</comment>
<dbReference type="PANTHER" id="PTHR32507:SF0">
    <property type="entry name" value="NA(+)_H(+) ANTIPORTER 2-RELATED"/>
    <property type="match status" value="1"/>
</dbReference>
<feature type="transmembrane region" description="Helical" evidence="9">
    <location>
        <begin position="159"/>
        <end position="183"/>
    </location>
</feature>
<feature type="domain" description="Cation/H+ exchanger transmembrane" evidence="10">
    <location>
        <begin position="27"/>
        <end position="423"/>
    </location>
</feature>
<feature type="transmembrane region" description="Helical" evidence="9">
    <location>
        <begin position="332"/>
        <end position="351"/>
    </location>
</feature>
<evidence type="ECO:0000313" key="11">
    <source>
        <dbReference type="EMBL" id="ACJ15909.1"/>
    </source>
</evidence>
<dbReference type="OrthoDB" id="11709at2157"/>
<feature type="transmembrane region" description="Helical" evidence="9">
    <location>
        <begin position="14"/>
        <end position="33"/>
    </location>
</feature>
<dbReference type="Pfam" id="PF00999">
    <property type="entry name" value="Na_H_Exchanger"/>
    <property type="match status" value="1"/>
</dbReference>
<feature type="transmembrane region" description="Helical" evidence="9">
    <location>
        <begin position="127"/>
        <end position="147"/>
    </location>
</feature>
<gene>
    <name evidence="11" type="ordered locus">TON_0424</name>
</gene>
<feature type="transmembrane region" description="Helical" evidence="9">
    <location>
        <begin position="98"/>
        <end position="121"/>
    </location>
</feature>
<evidence type="ECO:0000256" key="3">
    <source>
        <dbReference type="ARBA" id="ARBA00022449"/>
    </source>
</evidence>
<evidence type="ECO:0000256" key="1">
    <source>
        <dbReference type="ARBA" id="ARBA00004651"/>
    </source>
</evidence>
<feature type="transmembrane region" description="Helical" evidence="9">
    <location>
        <begin position="40"/>
        <end position="60"/>
    </location>
</feature>
<keyword evidence="7" id="KW-0406">Ion transport</keyword>
<keyword evidence="3" id="KW-0050">Antiport</keyword>
<proteinExistence type="predicted"/>
<dbReference type="STRING" id="523850.TON_0424"/>
<dbReference type="PANTHER" id="PTHR32507">
    <property type="entry name" value="NA(+)/H(+) ANTIPORTER 1"/>
    <property type="match status" value="1"/>
</dbReference>
<protein>
    <submittedName>
        <fullName evidence="11">NhaP type Na+/H+ and K+/H+ antiporter</fullName>
    </submittedName>
</protein>
<keyword evidence="2" id="KW-0813">Transport</keyword>
<dbReference type="InterPro" id="IPR006153">
    <property type="entry name" value="Cation/H_exchanger_TM"/>
</dbReference>
<keyword evidence="5 9" id="KW-0812">Transmembrane</keyword>
<feature type="transmembrane region" description="Helical" evidence="9">
    <location>
        <begin position="195"/>
        <end position="224"/>
    </location>
</feature>
<feature type="transmembrane region" description="Helical" evidence="9">
    <location>
        <begin position="372"/>
        <end position="389"/>
    </location>
</feature>
<dbReference type="AlphaFoldDB" id="B6YTM2"/>
<dbReference type="InterPro" id="IPR038770">
    <property type="entry name" value="Na+/solute_symporter_sf"/>
</dbReference>
<reference evidence="11 12" key="1">
    <citation type="journal article" date="2008" name="J. Bacteriol.">
        <title>The complete genome sequence of Thermococcus onnurineus NA1 reveals a mixed heterotrophic and carboxydotrophic metabolism.</title>
        <authorList>
            <person name="Lee H.S."/>
            <person name="Kang S.G."/>
            <person name="Bae S.S."/>
            <person name="Lim J.K."/>
            <person name="Cho Y."/>
            <person name="Kim Y.J."/>
            <person name="Jeon J.H."/>
            <person name="Cha S.S."/>
            <person name="Kwon K.K."/>
            <person name="Kim H.T."/>
            <person name="Park C.J."/>
            <person name="Lee H.W."/>
            <person name="Kim S.I."/>
            <person name="Chun J."/>
            <person name="Colwell R.R."/>
            <person name="Kim S.J."/>
            <person name="Lee J.H."/>
        </authorList>
    </citation>
    <scope>NUCLEOTIDE SEQUENCE [LARGE SCALE GENOMIC DNA]</scope>
    <source>
        <strain evidence="11 12">NA1</strain>
    </source>
</reference>
<evidence type="ECO:0000256" key="5">
    <source>
        <dbReference type="ARBA" id="ARBA00022692"/>
    </source>
</evidence>
<evidence type="ECO:0000256" key="7">
    <source>
        <dbReference type="ARBA" id="ARBA00023065"/>
    </source>
</evidence>
<dbReference type="GO" id="GO:1902600">
    <property type="term" value="P:proton transmembrane transport"/>
    <property type="evidence" value="ECO:0007669"/>
    <property type="project" value="InterPro"/>
</dbReference>
<keyword evidence="6 9" id="KW-1133">Transmembrane helix</keyword>
<dbReference type="GeneID" id="7016719"/>
<keyword evidence="4" id="KW-1003">Cell membrane</keyword>
<dbReference type="GO" id="GO:0015297">
    <property type="term" value="F:antiporter activity"/>
    <property type="evidence" value="ECO:0007669"/>
    <property type="project" value="UniProtKB-KW"/>
</dbReference>
<name>B6YTM2_THEON</name>
<dbReference type="HOGENOM" id="CLU_005912_9_3_2"/>
<keyword evidence="12" id="KW-1185">Reference proteome</keyword>
<sequence>MTGASNVLIPSVDLLAYVFFVVLSIGLVSLLMSKKFNISYIPLFIFFGILVGPLLGLLNRTLAHELFSYIRVFGLVMILFTEGHTLSWRMLKRNFGTIITLDTLGLLITALIAALFFSWIFDVPLVVGFLFGAIVGATDPATLIPLFRQYHVREDIETIIVTESIFNDPLGIVLTSVAVALLVPEASSAKVLEGIAGYVGIYPAAVLFFFYQMFMSIAIGVALGMVGYSILKRARVMNFPEVIIFSLALAFGGFLLGEFAQASGYLVATVTGIVLGNHKVFFRDDPGTVKRIMRAVEREVHFNESLATIFTIFIFTLLGASLDPTIITSHLLPGLAVALGLMLIARPLATLPILRWRSFKEYLFIALEGPRGVVPAALASFPLTLGITYNNPQLVQWGEIILSATIITVLASVIVETLWVPFLRKRLLEVRSIEKEMRAAGYRLSS</sequence>
<evidence type="ECO:0000313" key="12">
    <source>
        <dbReference type="Proteomes" id="UP000002727"/>
    </source>
</evidence>
<dbReference type="eggNOG" id="arCOG01961">
    <property type="taxonomic scope" value="Archaea"/>
</dbReference>
<dbReference type="PATRIC" id="fig|523850.10.peg.426"/>
<evidence type="ECO:0000259" key="10">
    <source>
        <dbReference type="Pfam" id="PF00999"/>
    </source>
</evidence>
<dbReference type="GO" id="GO:0005886">
    <property type="term" value="C:plasma membrane"/>
    <property type="evidence" value="ECO:0007669"/>
    <property type="project" value="UniProtKB-SubCell"/>
</dbReference>
<dbReference type="KEGG" id="ton:TON_0424"/>
<dbReference type="RefSeq" id="WP_012571381.1">
    <property type="nucleotide sequence ID" value="NC_011529.1"/>
</dbReference>
<dbReference type="EMBL" id="CP000855">
    <property type="protein sequence ID" value="ACJ15909.1"/>
    <property type="molecule type" value="Genomic_DNA"/>
</dbReference>
<dbReference type="Proteomes" id="UP000002727">
    <property type="component" value="Chromosome"/>
</dbReference>
<feature type="transmembrane region" description="Helical" evidence="9">
    <location>
        <begin position="236"/>
        <end position="256"/>
    </location>
</feature>
<accession>B6YTM2</accession>
<feature type="transmembrane region" description="Helical" evidence="9">
    <location>
        <begin position="302"/>
        <end position="320"/>
    </location>
</feature>
<evidence type="ECO:0000256" key="2">
    <source>
        <dbReference type="ARBA" id="ARBA00022448"/>
    </source>
</evidence>
<evidence type="ECO:0000256" key="8">
    <source>
        <dbReference type="ARBA" id="ARBA00023136"/>
    </source>
</evidence>
<keyword evidence="8 9" id="KW-0472">Membrane</keyword>
<dbReference type="Gene3D" id="1.20.1530.20">
    <property type="match status" value="1"/>
</dbReference>
<evidence type="ECO:0000256" key="6">
    <source>
        <dbReference type="ARBA" id="ARBA00022989"/>
    </source>
</evidence>
<feature type="transmembrane region" description="Helical" evidence="9">
    <location>
        <begin position="66"/>
        <end position="86"/>
    </location>
</feature>
<feature type="transmembrane region" description="Helical" evidence="9">
    <location>
        <begin position="262"/>
        <end position="282"/>
    </location>
</feature>
<evidence type="ECO:0000256" key="4">
    <source>
        <dbReference type="ARBA" id="ARBA00022475"/>
    </source>
</evidence>
<evidence type="ECO:0000256" key="9">
    <source>
        <dbReference type="SAM" id="Phobius"/>
    </source>
</evidence>
<feature type="transmembrane region" description="Helical" evidence="9">
    <location>
        <begin position="401"/>
        <end position="423"/>
    </location>
</feature>
<organism evidence="11 12">
    <name type="scientific">Thermococcus onnurineus (strain NA1)</name>
    <dbReference type="NCBI Taxonomy" id="523850"/>
    <lineage>
        <taxon>Archaea</taxon>
        <taxon>Methanobacteriati</taxon>
        <taxon>Methanobacteriota</taxon>
        <taxon>Thermococci</taxon>
        <taxon>Thermococcales</taxon>
        <taxon>Thermococcaceae</taxon>
        <taxon>Thermococcus</taxon>
    </lineage>
</organism>